<evidence type="ECO:0000256" key="7">
    <source>
        <dbReference type="PROSITE-ProRule" id="PRU01373"/>
    </source>
</evidence>
<dbReference type="CDD" id="cd16913">
    <property type="entry name" value="YkuD_like"/>
    <property type="match status" value="1"/>
</dbReference>
<dbReference type="AlphaFoldDB" id="A0A846N541"/>
<dbReference type="SUPFAM" id="SSF141523">
    <property type="entry name" value="L,D-transpeptidase catalytic domain-like"/>
    <property type="match status" value="1"/>
</dbReference>
<accession>A0A846N541</accession>
<dbReference type="Gene3D" id="2.40.440.10">
    <property type="entry name" value="L,D-transpeptidase catalytic domain-like"/>
    <property type="match status" value="1"/>
</dbReference>
<evidence type="ECO:0000256" key="9">
    <source>
        <dbReference type="SAM" id="Phobius"/>
    </source>
</evidence>
<dbReference type="InterPro" id="IPR005490">
    <property type="entry name" value="LD_TPept_cat_dom"/>
</dbReference>
<evidence type="ECO:0000259" key="10">
    <source>
        <dbReference type="PROSITE" id="PS52029"/>
    </source>
</evidence>
<keyword evidence="4 7" id="KW-0133">Cell shape</keyword>
<feature type="active site" description="Proton donor/acceptor" evidence="7">
    <location>
        <position position="287"/>
    </location>
</feature>
<proteinExistence type="inferred from homology"/>
<dbReference type="GO" id="GO:0071972">
    <property type="term" value="F:peptidoglycan L,D-transpeptidase activity"/>
    <property type="evidence" value="ECO:0007669"/>
    <property type="project" value="TreeGrafter"/>
</dbReference>
<dbReference type="InterPro" id="IPR038063">
    <property type="entry name" value="Transpep_catalytic_dom"/>
</dbReference>
<dbReference type="UniPathway" id="UPA00219"/>
<keyword evidence="12" id="KW-1185">Reference proteome</keyword>
<dbReference type="PANTHER" id="PTHR30582:SF2">
    <property type="entry name" value="L,D-TRANSPEPTIDASE YCIB-RELATED"/>
    <property type="match status" value="1"/>
</dbReference>
<sequence>MWKWGTTVGLRALSVLYMLGASAFGFGLALQAQQPWAVGAKSVAEETGPFLTETAITINEQALKPGWAFTVWAAGEAKLRAERQIAAWTAPKAPVAAAPAAKPIHIAKIEPKPAAPPAPKAEAKPPVAAAPSPSLQMPQMQLAQGEATTPELMPAPDATPPSPAEVGRVLAHLKTGLTRELYENFSLFLFVSKANYGPWQQRMFVFAKQPGGDMKLLHSFPVSTGQEAIVAGPTGKLLGTHTNTGFFQLDPERMYKRYTSQQWGHPMPWAMFFNWEHDGLQTGLAIHSAVGDDIQLLGKRASAGCVRLHPQNAELLFRLIKAKYRGLTPRFAYDRRTATMSTEGLLMHDQAGNIQYQDGYKVLVMIENTGGDDLVAALF</sequence>
<dbReference type="PANTHER" id="PTHR30582">
    <property type="entry name" value="L,D-TRANSPEPTIDASE"/>
    <property type="match status" value="1"/>
</dbReference>
<comment type="caution">
    <text evidence="11">The sequence shown here is derived from an EMBL/GenBank/DDBJ whole genome shotgun (WGS) entry which is preliminary data.</text>
</comment>
<reference evidence="11 12" key="1">
    <citation type="submission" date="2020-03" db="EMBL/GenBank/DDBJ databases">
        <title>Genomic Encyclopedia of Type Strains, Phase IV (KMG-IV): sequencing the most valuable type-strain genomes for metagenomic binning, comparative biology and taxonomic classification.</title>
        <authorList>
            <person name="Goeker M."/>
        </authorList>
    </citation>
    <scope>NUCLEOTIDE SEQUENCE [LARGE SCALE GENOMIC DNA]</scope>
    <source>
        <strain evidence="11 12">DSM 19867</strain>
    </source>
</reference>
<comment type="pathway">
    <text evidence="1 7">Cell wall biogenesis; peptidoglycan biosynthesis.</text>
</comment>
<evidence type="ECO:0000313" key="12">
    <source>
        <dbReference type="Proteomes" id="UP000570514"/>
    </source>
</evidence>
<evidence type="ECO:0000256" key="6">
    <source>
        <dbReference type="ARBA" id="ARBA00023316"/>
    </source>
</evidence>
<dbReference type="Proteomes" id="UP000570514">
    <property type="component" value="Unassembled WGS sequence"/>
</dbReference>
<dbReference type="InterPro" id="IPR050979">
    <property type="entry name" value="LD-transpeptidase"/>
</dbReference>
<dbReference type="PROSITE" id="PS52029">
    <property type="entry name" value="LD_TPASE"/>
    <property type="match status" value="1"/>
</dbReference>
<evidence type="ECO:0000256" key="3">
    <source>
        <dbReference type="ARBA" id="ARBA00022679"/>
    </source>
</evidence>
<dbReference type="GO" id="GO:0008360">
    <property type="term" value="P:regulation of cell shape"/>
    <property type="evidence" value="ECO:0007669"/>
    <property type="project" value="UniProtKB-UniRule"/>
</dbReference>
<keyword evidence="9" id="KW-1133">Transmembrane helix</keyword>
<protein>
    <submittedName>
        <fullName evidence="11">Lipoprotein-anchoring transpeptidase ErfK/SrfK</fullName>
    </submittedName>
</protein>
<evidence type="ECO:0000256" key="5">
    <source>
        <dbReference type="ARBA" id="ARBA00022984"/>
    </source>
</evidence>
<dbReference type="GO" id="GO:0018104">
    <property type="term" value="P:peptidoglycan-protein cross-linking"/>
    <property type="evidence" value="ECO:0007669"/>
    <property type="project" value="TreeGrafter"/>
</dbReference>
<keyword evidence="3" id="KW-0808">Transferase</keyword>
<name>A0A846N541_9PROT</name>
<dbReference type="GO" id="GO:0071555">
    <property type="term" value="P:cell wall organization"/>
    <property type="evidence" value="ECO:0007669"/>
    <property type="project" value="UniProtKB-UniRule"/>
</dbReference>
<evidence type="ECO:0000256" key="1">
    <source>
        <dbReference type="ARBA" id="ARBA00004752"/>
    </source>
</evidence>
<feature type="active site" description="Nucleophile" evidence="7">
    <location>
        <position position="305"/>
    </location>
</feature>
<feature type="domain" description="L,D-TPase catalytic" evidence="10">
    <location>
        <begin position="192"/>
        <end position="332"/>
    </location>
</feature>
<dbReference type="GO" id="GO:0016740">
    <property type="term" value="F:transferase activity"/>
    <property type="evidence" value="ECO:0007669"/>
    <property type="project" value="UniProtKB-KW"/>
</dbReference>
<feature type="transmembrane region" description="Helical" evidence="9">
    <location>
        <begin position="12"/>
        <end position="32"/>
    </location>
</feature>
<gene>
    <name evidence="11" type="ORF">FHS83_003629</name>
</gene>
<keyword evidence="9" id="KW-0472">Membrane</keyword>
<dbReference type="Pfam" id="PF03734">
    <property type="entry name" value="YkuD"/>
    <property type="match status" value="1"/>
</dbReference>
<evidence type="ECO:0000256" key="2">
    <source>
        <dbReference type="ARBA" id="ARBA00005992"/>
    </source>
</evidence>
<feature type="compositionally biased region" description="Polar residues" evidence="8">
    <location>
        <begin position="133"/>
        <end position="142"/>
    </location>
</feature>
<keyword evidence="5 7" id="KW-0573">Peptidoglycan synthesis</keyword>
<feature type="region of interest" description="Disordered" evidence="8">
    <location>
        <begin position="111"/>
        <end position="144"/>
    </location>
</feature>
<evidence type="ECO:0000313" key="11">
    <source>
        <dbReference type="EMBL" id="NIK90311.1"/>
    </source>
</evidence>
<dbReference type="EMBL" id="JAASRM010000001">
    <property type="protein sequence ID" value="NIK90311.1"/>
    <property type="molecule type" value="Genomic_DNA"/>
</dbReference>
<keyword evidence="11" id="KW-0449">Lipoprotein</keyword>
<keyword evidence="6 7" id="KW-0961">Cell wall biogenesis/degradation</keyword>
<organism evidence="11 12">
    <name type="scientific">Rhizomicrobium palustre</name>
    <dbReference type="NCBI Taxonomy" id="189966"/>
    <lineage>
        <taxon>Bacteria</taxon>
        <taxon>Pseudomonadati</taxon>
        <taxon>Pseudomonadota</taxon>
        <taxon>Alphaproteobacteria</taxon>
        <taxon>Micropepsales</taxon>
        <taxon>Micropepsaceae</taxon>
        <taxon>Rhizomicrobium</taxon>
    </lineage>
</organism>
<evidence type="ECO:0000256" key="4">
    <source>
        <dbReference type="ARBA" id="ARBA00022960"/>
    </source>
</evidence>
<keyword evidence="9" id="KW-0812">Transmembrane</keyword>
<dbReference type="RefSeq" id="WP_167084749.1">
    <property type="nucleotide sequence ID" value="NZ_BAAADC010000001.1"/>
</dbReference>
<dbReference type="GO" id="GO:0005576">
    <property type="term" value="C:extracellular region"/>
    <property type="evidence" value="ECO:0007669"/>
    <property type="project" value="TreeGrafter"/>
</dbReference>
<comment type="similarity">
    <text evidence="2">Belongs to the YkuD family.</text>
</comment>
<evidence type="ECO:0000256" key="8">
    <source>
        <dbReference type="SAM" id="MobiDB-lite"/>
    </source>
</evidence>